<keyword evidence="3" id="KW-1185">Reference proteome</keyword>
<organism evidence="2 3">
    <name type="scientific">Physocladia obscura</name>
    <dbReference type="NCBI Taxonomy" id="109957"/>
    <lineage>
        <taxon>Eukaryota</taxon>
        <taxon>Fungi</taxon>
        <taxon>Fungi incertae sedis</taxon>
        <taxon>Chytridiomycota</taxon>
        <taxon>Chytridiomycota incertae sedis</taxon>
        <taxon>Chytridiomycetes</taxon>
        <taxon>Chytridiales</taxon>
        <taxon>Chytriomycetaceae</taxon>
        <taxon>Physocladia</taxon>
    </lineage>
</organism>
<feature type="compositionally biased region" description="Basic residues" evidence="1">
    <location>
        <begin position="392"/>
        <end position="401"/>
    </location>
</feature>
<proteinExistence type="predicted"/>
<evidence type="ECO:0000313" key="2">
    <source>
        <dbReference type="EMBL" id="KAJ3139124.1"/>
    </source>
</evidence>
<accession>A0AAD5T998</accession>
<sequence>MSEQGQQICPGVQSQGSNLGTVHGNRGTTGKNAVKSKVQPLVLSRAYFTVPETTTTTAAAAGMANVISARLAKPTAVNLQAQDKSKLNVPACSLLETTTPAATTTASTRFRPSQMILDLRTFAQNSSSAAGLALKHSSAQNTNTSNVSERKKTSTPSVSISTFSSGQPQKSSLFNASQIQGGIRRPSTTPFGRVSVSAEGSKVSSRWISGVLVKDAGCQTTEQFNASEYQSIDWNFINSASHTPSLNSESGEDEECDGSIEAELRLLRLGKLAVGVVGVNSSSNIKNHKPLYTTPVAIDTGALNILVPISTTASSFSPVLESPTPPLRCKAPDADQLFSRKFFISNEYENDGDKREQAEYYFKEALNKSPSTLINKHVPPAWFMSTPPSHIIRPKAHRAGRSSKSTSGSESSLTAFTDASFSSDPGKSKQQQRMISSKKQTGSPSCSIASGASSTATVEYAYSRASLLYKGKQPVAAYHPSTPISEHYSSTWSEDDSSSSVTSCGLQTLTSSIGSPDSSKVTDLCFEGRSKGAFSRIGGFCGSGGIVDDGKSGIRVGGIVIGSGTAASGRC</sequence>
<feature type="region of interest" description="Disordered" evidence="1">
    <location>
        <begin position="133"/>
        <end position="171"/>
    </location>
</feature>
<feature type="compositionally biased region" description="Low complexity" evidence="1">
    <location>
        <begin position="154"/>
        <end position="165"/>
    </location>
</feature>
<dbReference type="EMBL" id="JADGJH010000078">
    <property type="protein sequence ID" value="KAJ3139124.1"/>
    <property type="molecule type" value="Genomic_DNA"/>
</dbReference>
<feature type="region of interest" description="Disordered" evidence="1">
    <location>
        <begin position="1"/>
        <end position="33"/>
    </location>
</feature>
<feature type="region of interest" description="Disordered" evidence="1">
    <location>
        <begin position="387"/>
        <end position="450"/>
    </location>
</feature>
<gene>
    <name evidence="2" type="ORF">HK100_011822</name>
</gene>
<dbReference type="AlphaFoldDB" id="A0AAD5T998"/>
<reference evidence="2" key="1">
    <citation type="submission" date="2020-05" db="EMBL/GenBank/DDBJ databases">
        <title>Phylogenomic resolution of chytrid fungi.</title>
        <authorList>
            <person name="Stajich J.E."/>
            <person name="Amses K."/>
            <person name="Simmons R."/>
            <person name="Seto K."/>
            <person name="Myers J."/>
            <person name="Bonds A."/>
            <person name="Quandt C.A."/>
            <person name="Barry K."/>
            <person name="Liu P."/>
            <person name="Grigoriev I."/>
            <person name="Longcore J.E."/>
            <person name="James T.Y."/>
        </authorList>
    </citation>
    <scope>NUCLEOTIDE SEQUENCE</scope>
    <source>
        <strain evidence="2">JEL0513</strain>
    </source>
</reference>
<evidence type="ECO:0000313" key="3">
    <source>
        <dbReference type="Proteomes" id="UP001211907"/>
    </source>
</evidence>
<evidence type="ECO:0000256" key="1">
    <source>
        <dbReference type="SAM" id="MobiDB-lite"/>
    </source>
</evidence>
<protein>
    <submittedName>
        <fullName evidence="2">Uncharacterized protein</fullName>
    </submittedName>
</protein>
<feature type="compositionally biased region" description="Low complexity" evidence="1">
    <location>
        <begin position="402"/>
        <end position="412"/>
    </location>
</feature>
<feature type="compositionally biased region" description="Polar residues" evidence="1">
    <location>
        <begin position="137"/>
        <end position="147"/>
    </location>
</feature>
<feature type="compositionally biased region" description="Polar residues" evidence="1">
    <location>
        <begin position="1"/>
        <end position="31"/>
    </location>
</feature>
<name>A0AAD5T998_9FUNG</name>
<feature type="compositionally biased region" description="Polar residues" evidence="1">
    <location>
        <begin position="413"/>
        <end position="442"/>
    </location>
</feature>
<comment type="caution">
    <text evidence="2">The sequence shown here is derived from an EMBL/GenBank/DDBJ whole genome shotgun (WGS) entry which is preliminary data.</text>
</comment>
<dbReference type="Proteomes" id="UP001211907">
    <property type="component" value="Unassembled WGS sequence"/>
</dbReference>